<proteinExistence type="predicted"/>
<gene>
    <name evidence="2" type="ORF">NCTC13102_00661</name>
</gene>
<sequence>MKMRQKQQKMFIFEDGTEQEYETFIQSNTALLESGLICFQTEISQELEQKLRNLSLSFLVQNVGFMQPTIDSTLDSAKSTIESNAPKDEIFYKVRSGEEIESKGNVIVVGDIASGANIKSNHNIIIFGDCYGVIESGGEFVILKQLKSGHISFGGEVLPKEVLAKININSCLKIIVKKGDNILIKEII</sequence>
<evidence type="ECO:0000313" key="3">
    <source>
        <dbReference type="Proteomes" id="UP000250166"/>
    </source>
</evidence>
<dbReference type="EMBL" id="UAWL01000006">
    <property type="protein sequence ID" value="SQB98205.1"/>
    <property type="molecule type" value="Genomic_DNA"/>
</dbReference>
<dbReference type="RefSeq" id="WP_023949730.1">
    <property type="nucleotide sequence ID" value="NZ_JAERIV010000017.1"/>
</dbReference>
<dbReference type="SUPFAM" id="SSF63848">
    <property type="entry name" value="Cell-division inhibitor MinC, C-terminal domain"/>
    <property type="match status" value="1"/>
</dbReference>
<feature type="domain" description="Septum formation inhibitor MinC C-terminal" evidence="1">
    <location>
        <begin position="93"/>
        <end position="176"/>
    </location>
</feature>
<dbReference type="InterPro" id="IPR036145">
    <property type="entry name" value="MinC_C_sf"/>
</dbReference>
<dbReference type="Pfam" id="PF03775">
    <property type="entry name" value="MinC_C"/>
    <property type="match status" value="1"/>
</dbReference>
<dbReference type="AlphaFoldDB" id="A0A2X3BQ01"/>
<dbReference type="InterPro" id="IPR016098">
    <property type="entry name" value="CAP/MinC_C"/>
</dbReference>
<reference evidence="2 3" key="1">
    <citation type="submission" date="2018-06" db="EMBL/GenBank/DDBJ databases">
        <authorList>
            <consortium name="Pathogen Informatics"/>
            <person name="Doyle S."/>
        </authorList>
    </citation>
    <scope>NUCLEOTIDE SEQUENCE [LARGE SCALE GENOMIC DNA]</scope>
    <source>
        <strain evidence="2 3">NCTC13102</strain>
    </source>
</reference>
<dbReference type="GO" id="GO:0000902">
    <property type="term" value="P:cell morphogenesis"/>
    <property type="evidence" value="ECO:0007669"/>
    <property type="project" value="InterPro"/>
</dbReference>
<protein>
    <submittedName>
        <fullName evidence="2">Septum site-determining protein MinC</fullName>
    </submittedName>
</protein>
<dbReference type="Proteomes" id="UP000250166">
    <property type="component" value="Unassembled WGS sequence"/>
</dbReference>
<evidence type="ECO:0000313" key="2">
    <source>
        <dbReference type="EMBL" id="SQB98205.1"/>
    </source>
</evidence>
<organism evidence="2 3">
    <name type="scientific">Helicobacter fennelliae</name>
    <dbReference type="NCBI Taxonomy" id="215"/>
    <lineage>
        <taxon>Bacteria</taxon>
        <taxon>Pseudomonadati</taxon>
        <taxon>Campylobacterota</taxon>
        <taxon>Epsilonproteobacteria</taxon>
        <taxon>Campylobacterales</taxon>
        <taxon>Helicobacteraceae</taxon>
        <taxon>Helicobacter</taxon>
    </lineage>
</organism>
<evidence type="ECO:0000259" key="1">
    <source>
        <dbReference type="Pfam" id="PF03775"/>
    </source>
</evidence>
<name>A0A2X3BQ01_9HELI</name>
<dbReference type="Gene3D" id="2.160.20.70">
    <property type="match status" value="1"/>
</dbReference>
<accession>A0A2X3BQ01</accession>
<dbReference type="InterPro" id="IPR005526">
    <property type="entry name" value="Septum_form_inhib_MinC_C"/>
</dbReference>